<feature type="domain" description="HIT" evidence="2">
    <location>
        <begin position="4"/>
        <end position="107"/>
    </location>
</feature>
<dbReference type="Gene3D" id="3.30.428.10">
    <property type="entry name" value="HIT-like"/>
    <property type="match status" value="1"/>
</dbReference>
<dbReference type="Pfam" id="PF01230">
    <property type="entry name" value="HIT"/>
    <property type="match status" value="1"/>
</dbReference>
<accession>A0ABP8AFJ5</accession>
<reference evidence="4" key="1">
    <citation type="journal article" date="2019" name="Int. J. Syst. Evol. Microbiol.">
        <title>The Global Catalogue of Microorganisms (GCM) 10K type strain sequencing project: providing services to taxonomists for standard genome sequencing and annotation.</title>
        <authorList>
            <consortium name="The Broad Institute Genomics Platform"/>
            <consortium name="The Broad Institute Genome Sequencing Center for Infectious Disease"/>
            <person name="Wu L."/>
            <person name="Ma J."/>
        </authorList>
    </citation>
    <scope>NUCLEOTIDE SEQUENCE [LARGE SCALE GENOMIC DNA]</scope>
    <source>
        <strain evidence="4">JCM 17388</strain>
    </source>
</reference>
<dbReference type="InterPro" id="IPR036265">
    <property type="entry name" value="HIT-like_sf"/>
</dbReference>
<evidence type="ECO:0000259" key="2">
    <source>
        <dbReference type="PROSITE" id="PS51084"/>
    </source>
</evidence>
<dbReference type="InterPro" id="IPR001310">
    <property type="entry name" value="Histidine_triad_HIT"/>
</dbReference>
<dbReference type="RefSeq" id="WP_344915333.1">
    <property type="nucleotide sequence ID" value="NZ_BAABAQ010000001.1"/>
</dbReference>
<dbReference type="PANTHER" id="PTHR46648">
    <property type="entry name" value="HIT FAMILY PROTEIN 1"/>
    <property type="match status" value="1"/>
</dbReference>
<evidence type="ECO:0000313" key="4">
    <source>
        <dbReference type="Proteomes" id="UP001501251"/>
    </source>
</evidence>
<dbReference type="SUPFAM" id="SSF54197">
    <property type="entry name" value="HIT-like"/>
    <property type="match status" value="1"/>
</dbReference>
<organism evidence="3 4">
    <name type="scientific">Streptosporangium oxazolinicum</name>
    <dbReference type="NCBI Taxonomy" id="909287"/>
    <lineage>
        <taxon>Bacteria</taxon>
        <taxon>Bacillati</taxon>
        <taxon>Actinomycetota</taxon>
        <taxon>Actinomycetes</taxon>
        <taxon>Streptosporangiales</taxon>
        <taxon>Streptosporangiaceae</taxon>
        <taxon>Streptosporangium</taxon>
    </lineage>
</organism>
<name>A0ABP8AFJ5_9ACTN</name>
<dbReference type="InterPro" id="IPR019808">
    <property type="entry name" value="Histidine_triad_CS"/>
</dbReference>
<feature type="short sequence motif" description="Histidine triad motif" evidence="1">
    <location>
        <begin position="91"/>
        <end position="95"/>
    </location>
</feature>
<dbReference type="InterPro" id="IPR011146">
    <property type="entry name" value="HIT-like"/>
</dbReference>
<dbReference type="PROSITE" id="PS51084">
    <property type="entry name" value="HIT_2"/>
    <property type="match status" value="1"/>
</dbReference>
<evidence type="ECO:0000313" key="3">
    <source>
        <dbReference type="EMBL" id="GAA4182978.1"/>
    </source>
</evidence>
<dbReference type="EMBL" id="BAABAQ010000001">
    <property type="protein sequence ID" value="GAA4182978.1"/>
    <property type="molecule type" value="Genomic_DNA"/>
</dbReference>
<comment type="caution">
    <text evidence="3">The sequence shown here is derived from an EMBL/GenBank/DDBJ whole genome shotgun (WGS) entry which is preliminary data.</text>
</comment>
<dbReference type="PROSITE" id="PS00892">
    <property type="entry name" value="HIT_1"/>
    <property type="match status" value="1"/>
</dbReference>
<keyword evidence="4" id="KW-1185">Reference proteome</keyword>
<gene>
    <name evidence="3" type="ORF">GCM10022252_09720</name>
</gene>
<dbReference type="PRINTS" id="PR00332">
    <property type="entry name" value="HISTRIAD"/>
</dbReference>
<evidence type="ECO:0000256" key="1">
    <source>
        <dbReference type="PROSITE-ProRule" id="PRU00464"/>
    </source>
</evidence>
<dbReference type="Proteomes" id="UP001501251">
    <property type="component" value="Unassembled WGS sequence"/>
</dbReference>
<proteinExistence type="predicted"/>
<sequence>MSSVFSQIIKGELPAHVIWREDDVIAFLTIAPLRPGHALVVPRQEIDLWTEAEPELLNGLMAVAQAVGRAQRRAWGAPRAGLAIAGFEIPHLHVHVTPIWDMSDLDLTNVDHEPNQSALADSAGRLRAALRELGYGMAVPTG</sequence>
<protein>
    <submittedName>
        <fullName evidence="3">HIT family protein</fullName>
    </submittedName>
</protein>
<dbReference type="PANTHER" id="PTHR46648:SF1">
    <property type="entry name" value="ADENOSINE 5'-MONOPHOSPHORAMIDASE HNT1"/>
    <property type="match status" value="1"/>
</dbReference>